<feature type="compositionally biased region" description="Basic and acidic residues" evidence="1">
    <location>
        <begin position="576"/>
        <end position="616"/>
    </location>
</feature>
<dbReference type="InterPro" id="IPR040206">
    <property type="entry name" value="Zds1/2"/>
</dbReference>
<feature type="compositionally biased region" description="Low complexity" evidence="1">
    <location>
        <begin position="35"/>
        <end position="54"/>
    </location>
</feature>
<dbReference type="GO" id="GO:0010971">
    <property type="term" value="P:positive regulation of G2/M transition of mitotic cell cycle"/>
    <property type="evidence" value="ECO:0007669"/>
    <property type="project" value="TreeGrafter"/>
</dbReference>
<dbReference type="GO" id="GO:0030010">
    <property type="term" value="P:establishment of cell polarity"/>
    <property type="evidence" value="ECO:0007669"/>
    <property type="project" value="TreeGrafter"/>
</dbReference>
<feature type="region of interest" description="Disordered" evidence="1">
    <location>
        <begin position="560"/>
        <end position="638"/>
    </location>
</feature>
<proteinExistence type="predicted"/>
<name>A0AAW0G5R4_9APHY</name>
<feature type="region of interest" description="Disordered" evidence="1">
    <location>
        <begin position="651"/>
        <end position="847"/>
    </location>
</feature>
<feature type="compositionally biased region" description="Low complexity" evidence="1">
    <location>
        <begin position="455"/>
        <end position="464"/>
    </location>
</feature>
<accession>A0AAW0G5R4</accession>
<protein>
    <recommendedName>
        <fullName evidence="2">Protein Zds1 C-terminal domain-containing protein</fullName>
    </recommendedName>
</protein>
<dbReference type="AlphaFoldDB" id="A0AAW0G5R4"/>
<comment type="caution">
    <text evidence="3">The sequence shown here is derived from an EMBL/GenBank/DDBJ whole genome shotgun (WGS) entry which is preliminary data.</text>
</comment>
<feature type="region of interest" description="Disordered" evidence="1">
    <location>
        <begin position="207"/>
        <end position="510"/>
    </location>
</feature>
<dbReference type="PANTHER" id="PTHR28089">
    <property type="entry name" value="PROTEIN ZDS1-RELATED"/>
    <property type="match status" value="1"/>
</dbReference>
<feature type="compositionally biased region" description="Basic and acidic residues" evidence="1">
    <location>
        <begin position="420"/>
        <end position="454"/>
    </location>
</feature>
<feature type="domain" description="Protein Zds1 C-terminal" evidence="2">
    <location>
        <begin position="504"/>
        <end position="556"/>
    </location>
</feature>
<dbReference type="EMBL" id="JASBNA010000012">
    <property type="protein sequence ID" value="KAK7687712.1"/>
    <property type="molecule type" value="Genomic_DNA"/>
</dbReference>
<dbReference type="Pfam" id="PF08632">
    <property type="entry name" value="Zds_C"/>
    <property type="match status" value="1"/>
</dbReference>
<feature type="compositionally biased region" description="Low complexity" evidence="1">
    <location>
        <begin position="677"/>
        <end position="698"/>
    </location>
</feature>
<feature type="region of interest" description="Disordered" evidence="1">
    <location>
        <begin position="16"/>
        <end position="66"/>
    </location>
</feature>
<evidence type="ECO:0000256" key="1">
    <source>
        <dbReference type="SAM" id="MobiDB-lite"/>
    </source>
</evidence>
<feature type="compositionally biased region" description="Acidic residues" evidence="1">
    <location>
        <begin position="209"/>
        <end position="220"/>
    </location>
</feature>
<reference evidence="3 4" key="1">
    <citation type="submission" date="2022-09" db="EMBL/GenBank/DDBJ databases">
        <authorList>
            <person name="Palmer J.M."/>
        </authorList>
    </citation>
    <scope>NUCLEOTIDE SEQUENCE [LARGE SCALE GENOMIC DNA]</scope>
    <source>
        <strain evidence="3 4">DSM 7382</strain>
    </source>
</reference>
<feature type="compositionally biased region" description="Low complexity" evidence="1">
    <location>
        <begin position="385"/>
        <end position="395"/>
    </location>
</feature>
<evidence type="ECO:0000259" key="2">
    <source>
        <dbReference type="SMART" id="SM01327"/>
    </source>
</evidence>
<evidence type="ECO:0000313" key="4">
    <source>
        <dbReference type="Proteomes" id="UP001385951"/>
    </source>
</evidence>
<dbReference type="Proteomes" id="UP001385951">
    <property type="component" value="Unassembled WGS sequence"/>
</dbReference>
<feature type="compositionally biased region" description="Pro residues" evidence="1">
    <location>
        <begin position="401"/>
        <end position="416"/>
    </location>
</feature>
<dbReference type="PANTHER" id="PTHR28089:SF1">
    <property type="entry name" value="PROTEIN ZDS1-RELATED"/>
    <property type="match status" value="1"/>
</dbReference>
<evidence type="ECO:0000313" key="3">
    <source>
        <dbReference type="EMBL" id="KAK7687712.1"/>
    </source>
</evidence>
<feature type="compositionally biased region" description="Pro residues" evidence="1">
    <location>
        <begin position="745"/>
        <end position="762"/>
    </location>
</feature>
<gene>
    <name evidence="3" type="ORF">QCA50_008928</name>
</gene>
<keyword evidence="4" id="KW-1185">Reference proteome</keyword>
<sequence>MQPSEYEIQREVETLRDIKRRSTGPGALLIDPDLPGASSQASSSGYWASSDDPSNNTAYPEDADPDVVLAGDPSHLFWVPARLHPEIAPAEFRQFLKEHAHTPADASGSATTISRSSSISSIALGRKKSMLSRQYKPSENDGVEEEQVMPIRRNRSSVYANAGPQLTISDLQKIEELAEEASRSDDPSRLRSMLRRSLSLNLSPTALEGLEDTDMGDEADSPIIVPRPGQILRRTARTKIRKAGQTSEGPHRFSSARARRGGSGRTVSHDGHTPSDRSSSDHGDSDLGRRSGDSDAPDAPFTSTRPDSYSEEASIYDAYVREEPEEEPIPGTTVSEFGVEFSPVQFEPTFSPPQATEPQPSPILHHPQPQRLLSPPIDEGPARSPSPESTTSQPEIVSPRPTLPEAPAYQPPPSPSPSEGSRREKDKKGLFGKWGGDKGGKKGGKDSKEKEKDSGFFGSLFGGSNKKIKEDIPPPAGGLGNNGRETAAALLGASKSSKSYNPSPSPQPIQGYARYPIHVERAIYRLSHIKLANPRRPLYEQVLISNLMFWYLGVINKTGPASPAPGNANGTQNGTMEKEQADKEKEKKEKKEREERERTEKERIEKEKAEKRESSRKGSLTKAPAAGTSGARRAEMPVRGPQYDMQHRAMEQEYGGYGQSGNPPMGRTASAPPGPYQPQQSYSVGQVVQPQPQMAPQGRQYNGAASNLPPGAMPPVNVEAGGVWHASPGSAPAGTPSMQRSHTSPSPPPRGMSPPTSAPLPSNPGSRRAKSPPTRYGGIQEKQHSGGGRMPSRSLSANATAAAPPVPPVPNGIKKGNTFHAVPSRQAANEEEDLPLAYYQQQQRRKP</sequence>
<dbReference type="SMART" id="SM01327">
    <property type="entry name" value="Zds_C"/>
    <property type="match status" value="1"/>
</dbReference>
<feature type="compositionally biased region" description="Basic and acidic residues" evidence="1">
    <location>
        <begin position="267"/>
        <end position="293"/>
    </location>
</feature>
<dbReference type="GO" id="GO:0005737">
    <property type="term" value="C:cytoplasm"/>
    <property type="evidence" value="ECO:0007669"/>
    <property type="project" value="TreeGrafter"/>
</dbReference>
<feature type="compositionally biased region" description="Low complexity" evidence="1">
    <location>
        <begin position="487"/>
        <end position="502"/>
    </location>
</feature>
<dbReference type="InterPro" id="IPR013941">
    <property type="entry name" value="ZDS1_C"/>
</dbReference>
<organism evidence="3 4">
    <name type="scientific">Cerrena zonata</name>
    <dbReference type="NCBI Taxonomy" id="2478898"/>
    <lineage>
        <taxon>Eukaryota</taxon>
        <taxon>Fungi</taxon>
        <taxon>Dikarya</taxon>
        <taxon>Basidiomycota</taxon>
        <taxon>Agaricomycotina</taxon>
        <taxon>Agaricomycetes</taxon>
        <taxon>Polyporales</taxon>
        <taxon>Cerrenaceae</taxon>
        <taxon>Cerrena</taxon>
    </lineage>
</organism>